<comment type="caution">
    <text evidence="1">The sequence shown here is derived from an EMBL/GenBank/DDBJ whole genome shotgun (WGS) entry which is preliminary data.</text>
</comment>
<name>A0A1F4PZ71_UNCSA</name>
<protein>
    <submittedName>
        <fullName evidence="1">Uncharacterized protein</fullName>
    </submittedName>
</protein>
<dbReference type="AlphaFoldDB" id="A0A1F4PZ71"/>
<evidence type="ECO:0000313" key="1">
    <source>
        <dbReference type="EMBL" id="OGB88900.1"/>
    </source>
</evidence>
<organism evidence="1 2">
    <name type="scientific">candidate division WOR-1 bacterium RIFCSPHIGHO2_01_FULL_53_15</name>
    <dbReference type="NCBI Taxonomy" id="1802564"/>
    <lineage>
        <taxon>Bacteria</taxon>
        <taxon>Bacillati</taxon>
        <taxon>Saganbacteria</taxon>
    </lineage>
</organism>
<evidence type="ECO:0000313" key="2">
    <source>
        <dbReference type="Proteomes" id="UP000178724"/>
    </source>
</evidence>
<proteinExistence type="predicted"/>
<dbReference type="EMBL" id="METM01000032">
    <property type="protein sequence ID" value="OGB88900.1"/>
    <property type="molecule type" value="Genomic_DNA"/>
</dbReference>
<sequence length="335" mass="36720">MSINLSAISPNFTGFIKNIQIDSDRNPNDLSADDLYATLTNPLSEDSQKTRSENAAWALYAVRQVSAEEVFSMIKKLEQLMSGDPALFQKVRARFDLLSKLPPAALDLGFGIGRFEGGGEYLSFPALAPSSDFYASRTADINDGASEFIALTFDKASNTLTVKTNQGEQVAFKINPQNNTLTLTDLISGQSAPMIYEPNAFVRSAYERLAHLLIKDGSPLYGLSRSNNSLAFVYGEKEIARMEIPADAARDFNFEIIGGFILKISPKNPRQAFSASSPLGGQTKDRALLITLNPFTLESEKPSIMFSLGGLSSGFRDFNEMFNFINNNITTDNVN</sequence>
<accession>A0A1F4PZ71</accession>
<reference evidence="1 2" key="1">
    <citation type="journal article" date="2016" name="Nat. Commun.">
        <title>Thousands of microbial genomes shed light on interconnected biogeochemical processes in an aquifer system.</title>
        <authorList>
            <person name="Anantharaman K."/>
            <person name="Brown C.T."/>
            <person name="Hug L.A."/>
            <person name="Sharon I."/>
            <person name="Castelle C.J."/>
            <person name="Probst A.J."/>
            <person name="Thomas B.C."/>
            <person name="Singh A."/>
            <person name="Wilkins M.J."/>
            <person name="Karaoz U."/>
            <person name="Brodie E.L."/>
            <person name="Williams K.H."/>
            <person name="Hubbard S.S."/>
            <person name="Banfield J.F."/>
        </authorList>
    </citation>
    <scope>NUCLEOTIDE SEQUENCE [LARGE SCALE GENOMIC DNA]</scope>
</reference>
<dbReference type="Proteomes" id="UP000178724">
    <property type="component" value="Unassembled WGS sequence"/>
</dbReference>
<gene>
    <name evidence="1" type="ORF">A2625_00270</name>
</gene>